<organism evidence="12 13">
    <name type="scientific">Oedothorax gibbosus</name>
    <dbReference type="NCBI Taxonomy" id="931172"/>
    <lineage>
        <taxon>Eukaryota</taxon>
        <taxon>Metazoa</taxon>
        <taxon>Ecdysozoa</taxon>
        <taxon>Arthropoda</taxon>
        <taxon>Chelicerata</taxon>
        <taxon>Arachnida</taxon>
        <taxon>Araneae</taxon>
        <taxon>Araneomorphae</taxon>
        <taxon>Entelegynae</taxon>
        <taxon>Araneoidea</taxon>
        <taxon>Linyphiidae</taxon>
        <taxon>Erigoninae</taxon>
        <taxon>Oedothorax</taxon>
    </lineage>
</organism>
<dbReference type="EMBL" id="JAFNEN010000059">
    <property type="protein sequence ID" value="KAG8197072.1"/>
    <property type="molecule type" value="Genomic_DNA"/>
</dbReference>
<dbReference type="GO" id="GO:0006120">
    <property type="term" value="P:mitochondrial electron transport, NADH to ubiquinone"/>
    <property type="evidence" value="ECO:0007669"/>
    <property type="project" value="InterPro"/>
</dbReference>
<keyword evidence="8 11" id="KW-0472">Membrane</keyword>
<dbReference type="PANTHER" id="PTHR21382:SF1">
    <property type="entry name" value="NADH DEHYDROGENASE [UBIQUINONE] 1 ALPHA SUBCOMPLEX SUBUNIT 11"/>
    <property type="match status" value="1"/>
</dbReference>
<evidence type="ECO:0000256" key="4">
    <source>
        <dbReference type="ARBA" id="ARBA00022692"/>
    </source>
</evidence>
<dbReference type="Proteomes" id="UP000827092">
    <property type="component" value="Unassembled WGS sequence"/>
</dbReference>
<feature type="transmembrane region" description="Helical" evidence="11">
    <location>
        <begin position="116"/>
        <end position="137"/>
    </location>
</feature>
<dbReference type="GO" id="GO:0005743">
    <property type="term" value="C:mitochondrial inner membrane"/>
    <property type="evidence" value="ECO:0007669"/>
    <property type="project" value="UniProtKB-SubCell"/>
</dbReference>
<keyword evidence="5" id="KW-0999">Mitochondrion inner membrane</keyword>
<protein>
    <recommendedName>
        <fullName evidence="3">NADH dehydrogenase [ubiquinone] 1 alpha subcomplex subunit 11</fullName>
    </recommendedName>
    <alternativeName>
        <fullName evidence="9">Complex I-B14.7</fullName>
    </alternativeName>
    <alternativeName>
        <fullName evidence="10">NADH-ubiquinone oxidoreductase subunit B14.7</fullName>
    </alternativeName>
</protein>
<evidence type="ECO:0000256" key="7">
    <source>
        <dbReference type="ARBA" id="ARBA00023128"/>
    </source>
</evidence>
<keyword evidence="13" id="KW-1185">Reference proteome</keyword>
<evidence type="ECO:0000313" key="13">
    <source>
        <dbReference type="Proteomes" id="UP000827092"/>
    </source>
</evidence>
<dbReference type="AlphaFoldDB" id="A0AAV6VMM8"/>
<keyword evidence="7" id="KW-0496">Mitochondrion</keyword>
<feature type="transmembrane region" description="Helical" evidence="11">
    <location>
        <begin position="67"/>
        <end position="86"/>
    </location>
</feature>
<reference evidence="12 13" key="1">
    <citation type="journal article" date="2022" name="Nat. Ecol. Evol.">
        <title>A masculinizing supergene underlies an exaggerated male reproductive morph in a spider.</title>
        <authorList>
            <person name="Hendrickx F."/>
            <person name="De Corte Z."/>
            <person name="Sonet G."/>
            <person name="Van Belleghem S.M."/>
            <person name="Kostlbacher S."/>
            <person name="Vangestel C."/>
        </authorList>
    </citation>
    <scope>NUCLEOTIDE SEQUENCE [LARGE SCALE GENOMIC DNA]</scope>
    <source>
        <strain evidence="12">W744_W776</strain>
    </source>
</reference>
<evidence type="ECO:0000256" key="8">
    <source>
        <dbReference type="ARBA" id="ARBA00023136"/>
    </source>
</evidence>
<comment type="caution">
    <text evidence="12">The sequence shown here is derived from an EMBL/GenBank/DDBJ whole genome shotgun (WGS) entry which is preliminary data.</text>
</comment>
<evidence type="ECO:0000313" key="12">
    <source>
        <dbReference type="EMBL" id="KAG8197072.1"/>
    </source>
</evidence>
<comment type="subcellular location">
    <subcellularLocation>
        <location evidence="1">Mitochondrion inner membrane</location>
        <topology evidence="1">Multi-pass membrane protein</topology>
        <orientation evidence="1">Matrix side</orientation>
    </subcellularLocation>
</comment>
<evidence type="ECO:0000256" key="10">
    <source>
        <dbReference type="ARBA" id="ARBA00031497"/>
    </source>
</evidence>
<sequence>MIDNTKFKDLLGLYDFYKYRDGEDCLPKTYYYTKYGAVFGSVVSVFEICCVSQPKTLFNIITRFGHFTLPMAGVGFVFGSTICLAAHIRKKDGVANHVIAGALAGAVYSIKYNKVYPGHAIGIGLAGLAGYMKYFHVQGWTIMDMRKQNTVRSFPLFDFSIKLYDDPGRPTRA</sequence>
<evidence type="ECO:0000256" key="9">
    <source>
        <dbReference type="ARBA" id="ARBA00030608"/>
    </source>
</evidence>
<dbReference type="PANTHER" id="PTHR21382">
    <property type="entry name" value="NADH-UBIQUINONE OXIDOREDUCTASE SUBUNIT"/>
    <property type="match status" value="1"/>
</dbReference>
<accession>A0AAV6VMM8</accession>
<dbReference type="GO" id="GO:0045271">
    <property type="term" value="C:respiratory chain complex I"/>
    <property type="evidence" value="ECO:0007669"/>
    <property type="project" value="InterPro"/>
</dbReference>
<evidence type="ECO:0000256" key="3">
    <source>
        <dbReference type="ARBA" id="ARBA00018191"/>
    </source>
</evidence>
<comment type="similarity">
    <text evidence="2">Belongs to the complex I NDUFA11 subunit family.</text>
</comment>
<keyword evidence="6 11" id="KW-1133">Transmembrane helix</keyword>
<evidence type="ECO:0000256" key="2">
    <source>
        <dbReference type="ARBA" id="ARBA00008699"/>
    </source>
</evidence>
<evidence type="ECO:0000256" key="1">
    <source>
        <dbReference type="ARBA" id="ARBA00004292"/>
    </source>
</evidence>
<evidence type="ECO:0000256" key="11">
    <source>
        <dbReference type="SAM" id="Phobius"/>
    </source>
</evidence>
<evidence type="ECO:0000256" key="6">
    <source>
        <dbReference type="ARBA" id="ARBA00022989"/>
    </source>
</evidence>
<evidence type="ECO:0000256" key="5">
    <source>
        <dbReference type="ARBA" id="ARBA00022792"/>
    </source>
</evidence>
<proteinExistence type="inferred from homology"/>
<dbReference type="InterPro" id="IPR039205">
    <property type="entry name" value="NDUFA11"/>
</dbReference>
<keyword evidence="4 11" id="KW-0812">Transmembrane</keyword>
<name>A0AAV6VMM8_9ARAC</name>
<gene>
    <name evidence="12" type="ORF">JTE90_004339</name>
</gene>
<feature type="transmembrane region" description="Helical" evidence="11">
    <location>
        <begin position="93"/>
        <end position="110"/>
    </location>
</feature>